<dbReference type="EMBL" id="JAZGLY010000001">
    <property type="protein sequence ID" value="MEE6185837.1"/>
    <property type="molecule type" value="Genomic_DNA"/>
</dbReference>
<reference evidence="1 2" key="1">
    <citation type="submission" date="2024-01" db="EMBL/GenBank/DDBJ databases">
        <title>Niabella digestum sp. nov., isolated from waste digestion system.</title>
        <authorList>
            <person name="Zhang L."/>
        </authorList>
    </citation>
    <scope>NUCLEOTIDE SEQUENCE [LARGE SCALE GENOMIC DNA]</scope>
    <source>
        <strain evidence="1 2">A18</strain>
    </source>
</reference>
<sequence length="83" mass="9783">MSTYRYQRDIILIINDETVRPEAIDDSRVDAINSIISYVDNIDSFCRAHELVCRNKITSKRSKILDAIEHEQLKPFRFLINKN</sequence>
<name>A0ABU7RDF9_9BACT</name>
<protein>
    <submittedName>
        <fullName evidence="1">Uncharacterized protein</fullName>
    </submittedName>
</protein>
<gene>
    <name evidence="1" type="ORF">V2H41_00990</name>
</gene>
<comment type="caution">
    <text evidence="1">The sequence shown here is derived from an EMBL/GenBank/DDBJ whole genome shotgun (WGS) entry which is preliminary data.</text>
</comment>
<evidence type="ECO:0000313" key="1">
    <source>
        <dbReference type="EMBL" id="MEE6185837.1"/>
    </source>
</evidence>
<proteinExistence type="predicted"/>
<dbReference type="RefSeq" id="WP_330973245.1">
    <property type="nucleotide sequence ID" value="NZ_JAZGLY010000001.1"/>
</dbReference>
<dbReference type="Proteomes" id="UP001357452">
    <property type="component" value="Unassembled WGS sequence"/>
</dbReference>
<organism evidence="1 2">
    <name type="scientific">Niabella digestorum</name>
    <dbReference type="NCBI Taxonomy" id="3117701"/>
    <lineage>
        <taxon>Bacteria</taxon>
        <taxon>Pseudomonadati</taxon>
        <taxon>Bacteroidota</taxon>
        <taxon>Chitinophagia</taxon>
        <taxon>Chitinophagales</taxon>
        <taxon>Chitinophagaceae</taxon>
        <taxon>Niabella</taxon>
    </lineage>
</organism>
<accession>A0ABU7RDF9</accession>
<keyword evidence="2" id="KW-1185">Reference proteome</keyword>
<evidence type="ECO:0000313" key="2">
    <source>
        <dbReference type="Proteomes" id="UP001357452"/>
    </source>
</evidence>